<gene>
    <name evidence="3" type="ORF">ACFODZ_06005</name>
</gene>
<proteinExistence type="predicted"/>
<keyword evidence="2" id="KW-0812">Transmembrane</keyword>
<dbReference type="PANTHER" id="PTHR35813:SF1">
    <property type="entry name" value="INNER MEMBRANE PROTEIN YBAN"/>
    <property type="match status" value="1"/>
</dbReference>
<comment type="caution">
    <text evidence="3">The sequence shown here is derived from an EMBL/GenBank/DDBJ whole genome shotgun (WGS) entry which is preliminary data.</text>
</comment>
<dbReference type="PANTHER" id="PTHR35813">
    <property type="entry name" value="INNER MEMBRANE PROTEIN YBAN"/>
    <property type="match status" value="1"/>
</dbReference>
<sequence>MKKTVLRSLWLILGVGSLLLGLLGVVLPLLPTTPFILLSALAFANSSPRLHQWLLNHPRWGQIIHNWQDGGRIDQRSKTTALLIMAMMPPLSWILGAPSWAIGVQFLILLMVAAFIISRPS</sequence>
<dbReference type="Proteomes" id="UP001595533">
    <property type="component" value="Unassembled WGS sequence"/>
</dbReference>
<keyword evidence="1" id="KW-0997">Cell inner membrane</keyword>
<dbReference type="Pfam" id="PF04304">
    <property type="entry name" value="DUF454"/>
    <property type="match status" value="1"/>
</dbReference>
<organism evidence="3 4">
    <name type="scientific">Marinicella sediminis</name>
    <dbReference type="NCBI Taxonomy" id="1792834"/>
    <lineage>
        <taxon>Bacteria</taxon>
        <taxon>Pseudomonadati</taxon>
        <taxon>Pseudomonadota</taxon>
        <taxon>Gammaproteobacteria</taxon>
        <taxon>Lysobacterales</taxon>
        <taxon>Marinicellaceae</taxon>
        <taxon>Marinicella</taxon>
    </lineage>
</organism>
<reference evidence="4" key="1">
    <citation type="journal article" date="2019" name="Int. J. Syst. Evol. Microbiol.">
        <title>The Global Catalogue of Microorganisms (GCM) 10K type strain sequencing project: providing services to taxonomists for standard genome sequencing and annotation.</title>
        <authorList>
            <consortium name="The Broad Institute Genomics Platform"/>
            <consortium name="The Broad Institute Genome Sequencing Center for Infectious Disease"/>
            <person name="Wu L."/>
            <person name="Ma J."/>
        </authorList>
    </citation>
    <scope>NUCLEOTIDE SEQUENCE [LARGE SCALE GENOMIC DNA]</scope>
    <source>
        <strain evidence="4">KCTC 42953</strain>
    </source>
</reference>
<evidence type="ECO:0000256" key="2">
    <source>
        <dbReference type="SAM" id="Phobius"/>
    </source>
</evidence>
<keyword evidence="1 2" id="KW-0472">Membrane</keyword>
<dbReference type="InterPro" id="IPR007401">
    <property type="entry name" value="DUF454"/>
</dbReference>
<keyword evidence="2" id="KW-1133">Transmembrane helix</keyword>
<dbReference type="PIRSF" id="PIRSF016789">
    <property type="entry name" value="DUF454"/>
    <property type="match status" value="1"/>
</dbReference>
<accession>A0ABV7J6N5</accession>
<dbReference type="EMBL" id="JBHRTS010000003">
    <property type="protein sequence ID" value="MFC3193788.1"/>
    <property type="molecule type" value="Genomic_DNA"/>
</dbReference>
<protein>
    <recommendedName>
        <fullName evidence="1">Inner membrane protein</fullName>
    </recommendedName>
</protein>
<dbReference type="RefSeq" id="WP_198538176.1">
    <property type="nucleotide sequence ID" value="NZ_JBHRTS010000003.1"/>
</dbReference>
<name>A0ABV7J6N5_9GAMM</name>
<comment type="subcellular location">
    <subcellularLocation>
        <location evidence="1">Cell inner membrane</location>
        <topology evidence="1">Multi-pass membrane protein</topology>
    </subcellularLocation>
</comment>
<keyword evidence="1" id="KW-1003">Cell membrane</keyword>
<evidence type="ECO:0000313" key="3">
    <source>
        <dbReference type="EMBL" id="MFC3193788.1"/>
    </source>
</evidence>
<evidence type="ECO:0000313" key="4">
    <source>
        <dbReference type="Proteomes" id="UP001595533"/>
    </source>
</evidence>
<feature type="transmembrane region" description="Helical" evidence="2">
    <location>
        <begin position="93"/>
        <end position="117"/>
    </location>
</feature>
<keyword evidence="4" id="KW-1185">Reference proteome</keyword>
<evidence type="ECO:0000256" key="1">
    <source>
        <dbReference type="PIRNR" id="PIRNR016789"/>
    </source>
</evidence>